<dbReference type="InterPro" id="IPR051311">
    <property type="entry name" value="DedA_domain"/>
</dbReference>
<feature type="domain" description="VTT" evidence="8">
    <location>
        <begin position="33"/>
        <end position="161"/>
    </location>
</feature>
<keyword evidence="4 7" id="KW-0812">Transmembrane</keyword>
<evidence type="ECO:0000256" key="3">
    <source>
        <dbReference type="ARBA" id="ARBA00022475"/>
    </source>
</evidence>
<feature type="transmembrane region" description="Helical" evidence="7">
    <location>
        <begin position="173"/>
        <end position="193"/>
    </location>
</feature>
<keyword evidence="3" id="KW-1003">Cell membrane</keyword>
<evidence type="ECO:0000256" key="4">
    <source>
        <dbReference type="ARBA" id="ARBA00022692"/>
    </source>
</evidence>
<evidence type="ECO:0000256" key="6">
    <source>
        <dbReference type="ARBA" id="ARBA00023136"/>
    </source>
</evidence>
<feature type="transmembrane region" description="Helical" evidence="7">
    <location>
        <begin position="141"/>
        <end position="161"/>
    </location>
</feature>
<organism evidence="9 10">
    <name type="scientific">Hamadaea flava</name>
    <dbReference type="NCBI Taxonomy" id="1742688"/>
    <lineage>
        <taxon>Bacteria</taxon>
        <taxon>Bacillati</taxon>
        <taxon>Actinomycetota</taxon>
        <taxon>Actinomycetes</taxon>
        <taxon>Micromonosporales</taxon>
        <taxon>Micromonosporaceae</taxon>
        <taxon>Hamadaea</taxon>
    </lineage>
</organism>
<evidence type="ECO:0000259" key="8">
    <source>
        <dbReference type="Pfam" id="PF09335"/>
    </source>
</evidence>
<gene>
    <name evidence="9" type="ORF">ACFOZ4_28170</name>
</gene>
<feature type="transmembrane region" description="Helical" evidence="7">
    <location>
        <begin position="109"/>
        <end position="134"/>
    </location>
</feature>
<dbReference type="InterPro" id="IPR032816">
    <property type="entry name" value="VTT_dom"/>
</dbReference>
<comment type="similarity">
    <text evidence="2">Belongs to the DedA family.</text>
</comment>
<feature type="transmembrane region" description="Helical" evidence="7">
    <location>
        <begin position="54"/>
        <end position="74"/>
    </location>
</feature>
<evidence type="ECO:0000313" key="10">
    <source>
        <dbReference type="Proteomes" id="UP001595816"/>
    </source>
</evidence>
<dbReference type="EMBL" id="JBHSAY010000015">
    <property type="protein sequence ID" value="MFC4134505.1"/>
    <property type="molecule type" value="Genomic_DNA"/>
</dbReference>
<sequence>MEHAQEWLSAFPPLVIYLLVGLVIGAESMGIPLPGEITLISAALLTASGTGDPWLVGLAAAVGAIVGDSLGYAIGRRGGRPLLERVGRRFPKHFGPAHLARAEQMFGRWGVWAVFFGRFIALLRILAGPLAGALRVPYGRFLVANASGGIVWAFGTALLVYHLGAVVERWMKGLSWVGLAVAVLIGVGTTLWLKRRARRAMADVVETEPEPQTADA</sequence>
<dbReference type="PANTHER" id="PTHR42709">
    <property type="entry name" value="ALKALINE PHOSPHATASE LIKE PROTEIN"/>
    <property type="match status" value="1"/>
</dbReference>
<comment type="subcellular location">
    <subcellularLocation>
        <location evidence="1">Cell membrane</location>
        <topology evidence="1">Multi-pass membrane protein</topology>
    </subcellularLocation>
</comment>
<dbReference type="PANTHER" id="PTHR42709:SF6">
    <property type="entry name" value="UNDECAPRENYL PHOSPHATE TRANSPORTER A"/>
    <property type="match status" value="1"/>
</dbReference>
<dbReference type="Proteomes" id="UP001595816">
    <property type="component" value="Unassembled WGS sequence"/>
</dbReference>
<evidence type="ECO:0000256" key="5">
    <source>
        <dbReference type="ARBA" id="ARBA00022989"/>
    </source>
</evidence>
<name>A0ABV8LTX0_9ACTN</name>
<comment type="caution">
    <text evidence="9">The sequence shown here is derived from an EMBL/GenBank/DDBJ whole genome shotgun (WGS) entry which is preliminary data.</text>
</comment>
<keyword evidence="10" id="KW-1185">Reference proteome</keyword>
<accession>A0ABV8LTX0</accession>
<dbReference type="Pfam" id="PF09335">
    <property type="entry name" value="VTT_dom"/>
    <property type="match status" value="1"/>
</dbReference>
<evidence type="ECO:0000256" key="1">
    <source>
        <dbReference type="ARBA" id="ARBA00004651"/>
    </source>
</evidence>
<keyword evidence="6 7" id="KW-0472">Membrane</keyword>
<protein>
    <submittedName>
        <fullName evidence="9">DedA family protein</fullName>
    </submittedName>
</protein>
<feature type="transmembrane region" description="Helical" evidence="7">
    <location>
        <begin position="14"/>
        <end position="33"/>
    </location>
</feature>
<dbReference type="RefSeq" id="WP_253761346.1">
    <property type="nucleotide sequence ID" value="NZ_JAMZDZ010000001.1"/>
</dbReference>
<evidence type="ECO:0000256" key="7">
    <source>
        <dbReference type="SAM" id="Phobius"/>
    </source>
</evidence>
<reference evidence="10" key="1">
    <citation type="journal article" date="2019" name="Int. J. Syst. Evol. Microbiol.">
        <title>The Global Catalogue of Microorganisms (GCM) 10K type strain sequencing project: providing services to taxonomists for standard genome sequencing and annotation.</title>
        <authorList>
            <consortium name="The Broad Institute Genomics Platform"/>
            <consortium name="The Broad Institute Genome Sequencing Center for Infectious Disease"/>
            <person name="Wu L."/>
            <person name="Ma J."/>
        </authorList>
    </citation>
    <scope>NUCLEOTIDE SEQUENCE [LARGE SCALE GENOMIC DNA]</scope>
    <source>
        <strain evidence="10">CGMCC 4.7289</strain>
    </source>
</reference>
<evidence type="ECO:0000313" key="9">
    <source>
        <dbReference type="EMBL" id="MFC4134505.1"/>
    </source>
</evidence>
<evidence type="ECO:0000256" key="2">
    <source>
        <dbReference type="ARBA" id="ARBA00010792"/>
    </source>
</evidence>
<proteinExistence type="inferred from homology"/>
<keyword evidence="5 7" id="KW-1133">Transmembrane helix</keyword>